<dbReference type="SMART" id="SM00147">
    <property type="entry name" value="RasGEF"/>
    <property type="match status" value="1"/>
</dbReference>
<dbReference type="SUPFAM" id="SSF48366">
    <property type="entry name" value="Ras GEF"/>
    <property type="match status" value="1"/>
</dbReference>
<keyword evidence="1 2" id="KW-0344">Guanine-nucleotide releasing factor</keyword>
<dbReference type="InterPro" id="IPR023578">
    <property type="entry name" value="Ras_GEF_dom_sf"/>
</dbReference>
<dbReference type="WBParaSite" id="DME_0000746101-mRNA-1">
    <property type="protein sequence ID" value="DME_0000746101-mRNA-1"/>
    <property type="gene ID" value="DME_0000746101"/>
</dbReference>
<dbReference type="InterPro" id="IPR001895">
    <property type="entry name" value="RASGEF_cat_dom"/>
</dbReference>
<feature type="domain" description="Ras-GEF" evidence="3">
    <location>
        <begin position="18"/>
        <end position="258"/>
    </location>
</feature>
<dbReference type="GO" id="GO:0005886">
    <property type="term" value="C:plasma membrane"/>
    <property type="evidence" value="ECO:0007669"/>
    <property type="project" value="TreeGrafter"/>
</dbReference>
<evidence type="ECO:0000259" key="3">
    <source>
        <dbReference type="PROSITE" id="PS50009"/>
    </source>
</evidence>
<evidence type="ECO:0000313" key="4">
    <source>
        <dbReference type="Proteomes" id="UP000038040"/>
    </source>
</evidence>
<evidence type="ECO:0000256" key="1">
    <source>
        <dbReference type="ARBA" id="ARBA00022658"/>
    </source>
</evidence>
<proteinExistence type="predicted"/>
<name>A0A0N4UIM6_DRAME</name>
<dbReference type="GO" id="GO:0005085">
    <property type="term" value="F:guanyl-nucleotide exchange factor activity"/>
    <property type="evidence" value="ECO:0007669"/>
    <property type="project" value="UniProtKB-KW"/>
</dbReference>
<dbReference type="Proteomes" id="UP000038040">
    <property type="component" value="Unplaced"/>
</dbReference>
<dbReference type="PROSITE" id="PS50009">
    <property type="entry name" value="RASGEF_CAT"/>
    <property type="match status" value="1"/>
</dbReference>
<evidence type="ECO:0000256" key="2">
    <source>
        <dbReference type="PROSITE-ProRule" id="PRU00168"/>
    </source>
</evidence>
<sequence>LLCDKDYDPVTFDVLKVKFTDFASQITIVDVALFKAISAQELKSCAWTGKIKHVAAPNIIKFTGRFNSICLWCQREVLLCKNLSKRAQIIEHFILIANVINDNFFCFFLTFMQSQLPQLTNMNNLHSTFAIFSALQSQPIHRLSKTWNLVARRYRLLLLKMSHLFDSERNWEHLRSYLDNVSLPCIPYLGIFLTDLSFVEVAHKNSCLELGSVEHKKDENIILVPCIQKYLDTFRFHEELSKLVEDDLYKESLLREPASFPVECFSSRQSRSSSLTRKLTRVSRFLNHNICDISHRSQTSTPRLKHFDRRSRLSLQPHQNLIGSLELDRPLKVADEDKDALLEGEIGMRPDYEGEVKRAIVRIRGSKQAMIHCIQKCYLELRSNILHQFHRRTVTVQCKHARDLYKRNASKLMTIGQDDWRIIRNRNVEEPSFELHHPTTGILFL</sequence>
<dbReference type="PANTHER" id="PTHR23113">
    <property type="entry name" value="GUANINE NUCLEOTIDE EXCHANGE FACTOR"/>
    <property type="match status" value="1"/>
</dbReference>
<dbReference type="PANTHER" id="PTHR23113:SF368">
    <property type="entry name" value="CELL DIVISION CONTROL PROTEIN 25"/>
    <property type="match status" value="1"/>
</dbReference>
<dbReference type="InterPro" id="IPR008937">
    <property type="entry name" value="Ras-like_GEF"/>
</dbReference>
<organism evidence="4 5">
    <name type="scientific">Dracunculus medinensis</name>
    <name type="common">Guinea worm</name>
    <dbReference type="NCBI Taxonomy" id="318479"/>
    <lineage>
        <taxon>Eukaryota</taxon>
        <taxon>Metazoa</taxon>
        <taxon>Ecdysozoa</taxon>
        <taxon>Nematoda</taxon>
        <taxon>Chromadorea</taxon>
        <taxon>Rhabditida</taxon>
        <taxon>Spirurina</taxon>
        <taxon>Dracunculoidea</taxon>
        <taxon>Dracunculidae</taxon>
        <taxon>Dracunculus</taxon>
    </lineage>
</organism>
<reference evidence="5" key="1">
    <citation type="submission" date="2017-02" db="UniProtKB">
        <authorList>
            <consortium name="WormBaseParasite"/>
        </authorList>
    </citation>
    <scope>IDENTIFICATION</scope>
</reference>
<dbReference type="GO" id="GO:0007265">
    <property type="term" value="P:Ras protein signal transduction"/>
    <property type="evidence" value="ECO:0007669"/>
    <property type="project" value="TreeGrafter"/>
</dbReference>
<evidence type="ECO:0000313" key="5">
    <source>
        <dbReference type="WBParaSite" id="DME_0000746101-mRNA-1"/>
    </source>
</evidence>
<dbReference type="InterPro" id="IPR036964">
    <property type="entry name" value="RASGEF_cat_dom_sf"/>
</dbReference>
<accession>A0A0N4UIM6</accession>
<dbReference type="AlphaFoldDB" id="A0A0N4UIM6"/>
<protein>
    <submittedName>
        <fullName evidence="5">Ras-GEF domain-containing protein</fullName>
    </submittedName>
</protein>
<dbReference type="Gene3D" id="1.10.840.10">
    <property type="entry name" value="Ras guanine-nucleotide exchange factors catalytic domain"/>
    <property type="match status" value="1"/>
</dbReference>
<dbReference type="Pfam" id="PF00617">
    <property type="entry name" value="RasGEF"/>
    <property type="match status" value="1"/>
</dbReference>